<organism evidence="2 3">
    <name type="scientific">Blattamonas nauphoetae</name>
    <dbReference type="NCBI Taxonomy" id="2049346"/>
    <lineage>
        <taxon>Eukaryota</taxon>
        <taxon>Metamonada</taxon>
        <taxon>Preaxostyla</taxon>
        <taxon>Oxymonadida</taxon>
        <taxon>Blattamonas</taxon>
    </lineage>
</organism>
<keyword evidence="3" id="KW-1185">Reference proteome</keyword>
<evidence type="ECO:0000313" key="3">
    <source>
        <dbReference type="Proteomes" id="UP001281761"/>
    </source>
</evidence>
<feature type="compositionally biased region" description="Low complexity" evidence="1">
    <location>
        <begin position="1463"/>
        <end position="1482"/>
    </location>
</feature>
<evidence type="ECO:0000256" key="1">
    <source>
        <dbReference type="SAM" id="MobiDB-lite"/>
    </source>
</evidence>
<sequence length="1693" mass="188491">MGCDADLCLNCKTITVATVEMLRCLINSCSHQVNLGLVKADLIPQLIASLNIRSLSFAETEDIHINVMRIIWNSLWLATPYGLRQLEIEDGNEEQAVHETVLKQVLVPSEKIWGKDGKYQFSGSVSQSPQNDPSSKRNNILLSTMLLSLSLLSLIFSHSTRSLLASFLDQRKLEPQLEEAIEILLLFIHHQPALPLSSIASCPITLLDEYPSLSSFLHIHSTIILFSLLHTLVPFHQSIISKAGPFTSVTERLVDSIGLHTLPPLLQAMTLLRHLILFSPPHTVKQLQDRAFRCGLMGWLHFGACSPPVAITQPRSQEKEDTSWMSMSIAAESNAVGSSAALHIRDCYRDLFFLLLSPASIEHYLIPLLLQSLYNSALVPAPLHPAHTHCTRFFTPLDTKDKQSEPLRLQPSSIAHPLLTSPQYHFVNRHTCAMPPSFHLLHPINLADIHLSPFYEPAHATSTSLTWHEPNYLLSPFILPPSSFWAMSSPDFFYHNMSPSANSNPHTRHTNGWDTFDQWNISDKKLRQRESYTTLVSFSAQEIQRHIALKLKLLVKDFQAKTKTSPRTTSENIDSWSESPSEQTKDDPQHTTQHPLPNPFRVHSDDTVKRTTVDADGSGRDLGDPLSLADWDRALSQAKEDGLDVKEGEKMSKLHHFEHTTTTFLHTLIRDRIQSELNLKDALSKQGKSTAKHSMTSSKPQITDYFTEAHSKDFENTQILTVAVKRGHSLLSPVGRMVKEATLTNSAFWAMFDSDTRSPVLVWGEKDRQELVSFLHNEMEDNAKLTATTNKPTDAAMKEDATVGQVGDGGWEARLRVSFVDARPVARQSEQGQTIVHFSVVGVEGVQPVQSSNDKSHPALVTTQGTITNTLLHPPLVIFPPAPTLSHLRLVFTSSLSHVKAGEYFIDVLMEEYAPVLFLVHQHSVENVAQLLASDERRKAGGSQTITYSAERPPALYAEQQEATSATQHIDTMRGIDDCSQFARSLFAVSNPLLFAEELMKRIECLGQVLGNLEQGLAKSFDIQNSKTSSLLFAALPDLSVLHLLLRFCVALSRPYPQTSPSLSVIILSSIVCQSVSLIHTIQRTAAGRKSSEQFAEHGEFELLTLIHSSKARLLSFKDKNGIALVFSFFNVAPFLSTLYPISSTVQPDDSLLARSAPRQKTQSSVPLVSFSRIESTLSHPISFPKTHRVIVSLDSLIPLFASNQIFPLSIGPRSFLYQNQISRYNRSATTKDNFDVLNHLFKVFLHDMSPLSLAFLPFAPTKATLTRIAKLNISASSPDAREAVKMEMSVMIKRMSQYAERKHAREEKWNELASFHSQDRHSRQSGCAVCTAIIQLGKEESADFEATRASLYLHLNTAIKLKQRPPNSFCNIQSVVGRWNVIKTSADADFDETEFRDERVSSFILSSHDNTLDLHGNQITHTKEETTENATDEELDTPSPSSAMDDRKSESPHLKQTPTLPPSVSTQATTPPAPSTPRTFPRLASRPVSQRALDISSPSLPRGQSSLASSSSFTLQDTPTPFSDSVPSEAEEGQATDLTTQLQDEEDDENFDAMDEFRQFSLQKSFGGRGSEWGGASNGGRGGHLTNLFACFPLSIPPHADAQKTNDMAFPPSTRLKMHKERSTLFLLQYVCMITDLPLKDDMVTFDDTTRSGSVSPYFEALHIISRCLLTQSPVARLSIPSSRQLVFRSIR</sequence>
<dbReference type="Proteomes" id="UP001281761">
    <property type="component" value="Unassembled WGS sequence"/>
</dbReference>
<feature type="compositionally biased region" description="Polar residues" evidence="1">
    <location>
        <begin position="562"/>
        <end position="582"/>
    </location>
</feature>
<proteinExistence type="predicted"/>
<comment type="caution">
    <text evidence="2">The sequence shown here is derived from an EMBL/GenBank/DDBJ whole genome shotgun (WGS) entry which is preliminary data.</text>
</comment>
<accession>A0ABQ9WV74</accession>
<feature type="compositionally biased region" description="Basic and acidic residues" evidence="1">
    <location>
        <begin position="602"/>
        <end position="623"/>
    </location>
</feature>
<reference evidence="2 3" key="1">
    <citation type="journal article" date="2022" name="bioRxiv">
        <title>Genomics of Preaxostyla Flagellates Illuminates Evolutionary Transitions and the Path Towards Mitochondrial Loss.</title>
        <authorList>
            <person name="Novak L.V.F."/>
            <person name="Treitli S.C."/>
            <person name="Pyrih J."/>
            <person name="Halakuc P."/>
            <person name="Pipaliya S.V."/>
            <person name="Vacek V."/>
            <person name="Brzon O."/>
            <person name="Soukal P."/>
            <person name="Eme L."/>
            <person name="Dacks J.B."/>
            <person name="Karnkowska A."/>
            <person name="Elias M."/>
            <person name="Hampl V."/>
        </authorList>
    </citation>
    <scope>NUCLEOTIDE SEQUENCE [LARGE SCALE GENOMIC DNA]</scope>
    <source>
        <strain evidence="2">NAU3</strain>
        <tissue evidence="2">Gut</tissue>
    </source>
</reference>
<feature type="region of interest" description="Disordered" evidence="1">
    <location>
        <begin position="562"/>
        <end position="627"/>
    </location>
</feature>
<evidence type="ECO:0000313" key="2">
    <source>
        <dbReference type="EMBL" id="KAK2941935.1"/>
    </source>
</evidence>
<name>A0ABQ9WV74_9EUKA</name>
<feature type="compositionally biased region" description="Basic and acidic residues" evidence="1">
    <location>
        <begin position="1445"/>
        <end position="1454"/>
    </location>
</feature>
<protein>
    <submittedName>
        <fullName evidence="2">Uncharacterized protein</fullName>
    </submittedName>
</protein>
<gene>
    <name evidence="2" type="ORF">BLNAU_23151</name>
</gene>
<feature type="compositionally biased region" description="Polar residues" evidence="1">
    <location>
        <begin position="1514"/>
        <end position="1527"/>
    </location>
</feature>
<dbReference type="EMBL" id="JARBJD010000449">
    <property type="protein sequence ID" value="KAK2941935.1"/>
    <property type="molecule type" value="Genomic_DNA"/>
</dbReference>
<feature type="region of interest" description="Disordered" evidence="1">
    <location>
        <begin position="1413"/>
        <end position="1542"/>
    </location>
</feature>